<accession>A0ACC0BVE7</accession>
<reference evidence="2" key="1">
    <citation type="journal article" date="2023" name="Nat. Plants">
        <title>Single-cell RNA sequencing provides a high-resolution roadmap for understanding the multicellular compartmentation of specialized metabolism.</title>
        <authorList>
            <person name="Sun S."/>
            <person name="Shen X."/>
            <person name="Li Y."/>
            <person name="Li Y."/>
            <person name="Wang S."/>
            <person name="Li R."/>
            <person name="Zhang H."/>
            <person name="Shen G."/>
            <person name="Guo B."/>
            <person name="Wei J."/>
            <person name="Xu J."/>
            <person name="St-Pierre B."/>
            <person name="Chen S."/>
            <person name="Sun C."/>
        </authorList>
    </citation>
    <scope>NUCLEOTIDE SEQUENCE [LARGE SCALE GENOMIC DNA]</scope>
</reference>
<comment type="caution">
    <text evidence="1">The sequence shown here is derived from an EMBL/GenBank/DDBJ whole genome shotgun (WGS) entry which is preliminary data.</text>
</comment>
<evidence type="ECO:0000313" key="1">
    <source>
        <dbReference type="EMBL" id="KAI5676645.1"/>
    </source>
</evidence>
<name>A0ACC0BVE7_CATRO</name>
<sequence length="287" mass="31114">MGLNSEIYGTVCSHMIQQEPMSKVRTVLAQICKEEQHRNLARTVDHGGNDAAFAVAGMVRSSSSSKLFCTHCIGGGHDVGGAPHRALAAAQLRPAATVAGTRWLDATRRGVDGWANTAAVRCIAVEEEDYRNIAAVDISTAEKYSGKLKSSTNKLYKLEDVVYGGVQFNLVCNDQVLCGIAAFQNLQMLRLIANVDGFYSSVVSDVGLTTLAQGYKRSLVKLELSGCEGYYEGIRAIGQCCQMLEELSFCNHKMEDGWLSALPYCENLKTLNIRESMTNPEGDIGGD</sequence>
<evidence type="ECO:0000313" key="2">
    <source>
        <dbReference type="Proteomes" id="UP001060085"/>
    </source>
</evidence>
<gene>
    <name evidence="1" type="ORF">M9H77_07595</name>
</gene>
<keyword evidence="2" id="KW-1185">Reference proteome</keyword>
<dbReference type="Proteomes" id="UP001060085">
    <property type="component" value="Linkage Group LG02"/>
</dbReference>
<protein>
    <submittedName>
        <fullName evidence="1">Uncharacterized protein</fullName>
    </submittedName>
</protein>
<proteinExistence type="predicted"/>
<organism evidence="1 2">
    <name type="scientific">Catharanthus roseus</name>
    <name type="common">Madagascar periwinkle</name>
    <name type="synonym">Vinca rosea</name>
    <dbReference type="NCBI Taxonomy" id="4058"/>
    <lineage>
        <taxon>Eukaryota</taxon>
        <taxon>Viridiplantae</taxon>
        <taxon>Streptophyta</taxon>
        <taxon>Embryophyta</taxon>
        <taxon>Tracheophyta</taxon>
        <taxon>Spermatophyta</taxon>
        <taxon>Magnoliopsida</taxon>
        <taxon>eudicotyledons</taxon>
        <taxon>Gunneridae</taxon>
        <taxon>Pentapetalae</taxon>
        <taxon>asterids</taxon>
        <taxon>lamiids</taxon>
        <taxon>Gentianales</taxon>
        <taxon>Apocynaceae</taxon>
        <taxon>Rauvolfioideae</taxon>
        <taxon>Vinceae</taxon>
        <taxon>Catharanthinae</taxon>
        <taxon>Catharanthus</taxon>
    </lineage>
</organism>
<dbReference type="EMBL" id="CM044702">
    <property type="protein sequence ID" value="KAI5676645.1"/>
    <property type="molecule type" value="Genomic_DNA"/>
</dbReference>